<gene>
    <name evidence="1" type="ORF">Metlim_1407</name>
</gene>
<organism evidence="1 2">
    <name type="scientific">Methanoplanus limicola DSM 2279</name>
    <dbReference type="NCBI Taxonomy" id="937775"/>
    <lineage>
        <taxon>Archaea</taxon>
        <taxon>Methanobacteriati</taxon>
        <taxon>Methanobacteriota</taxon>
        <taxon>Stenosarchaea group</taxon>
        <taxon>Methanomicrobia</taxon>
        <taxon>Methanomicrobiales</taxon>
        <taxon>Methanomicrobiaceae</taxon>
        <taxon>Methanoplanus</taxon>
    </lineage>
</organism>
<dbReference type="InParanoid" id="H1Z2I7"/>
<dbReference type="PANTHER" id="PTHR36842">
    <property type="entry name" value="PROTEIN TOLB HOMOLOG"/>
    <property type="match status" value="1"/>
</dbReference>
<dbReference type="STRING" id="937775.Metlim_1407"/>
<evidence type="ECO:0000313" key="2">
    <source>
        <dbReference type="Proteomes" id="UP000005741"/>
    </source>
</evidence>
<dbReference type="Proteomes" id="UP000005741">
    <property type="component" value="Chromosome"/>
</dbReference>
<dbReference type="PANTHER" id="PTHR36842:SF1">
    <property type="entry name" value="PROTEIN TOLB"/>
    <property type="match status" value="1"/>
</dbReference>
<dbReference type="HOGENOM" id="CLU_663268_0_0_2"/>
<dbReference type="SUPFAM" id="SSF69304">
    <property type="entry name" value="Tricorn protease N-terminal domain"/>
    <property type="match status" value="1"/>
</dbReference>
<dbReference type="AlphaFoldDB" id="H1Z2I7"/>
<accession>H1Z2I7</accession>
<protein>
    <submittedName>
        <fullName evidence="1">Uncharacterized protein</fullName>
    </submittedName>
</protein>
<evidence type="ECO:0000313" key="1">
    <source>
        <dbReference type="EMBL" id="EHQ35513.1"/>
    </source>
</evidence>
<name>H1Z2I7_9EURY</name>
<sequence length="414" mass="46686">MKPKIHNNHFCLLSALSVIFCLFSVVPCYATPTDIEIPIQASITSKVFVCTDDNLVATYIGKSCPPEIKVFYPDGTHYKTIQLSNETSDLEYLQISDDRLYYTEYDRSVIWTSRTKTVYEYNMTTNKKSVIYSAGFYNNVEPRIVKIAAHEDYVIIYEEFGGSAIILHKLSTGTNRTIFTSNKMIHGLSIDGDRIMWGCERTDGEPGREIHVYNISSGRDYIIPESRSIKTWGYGDISEDYVVWSRTAEEPDTSCGHPSLLTAGCEILLTDLNSGDTTVVEEINTISTPYISGDQIAYLKKPELDFENTDTGLIRIYDLKKEAFTNAGSDVAGISDFDGEMLLWYRFHPASHWMTAISGNIPDVTDQKSIQDNQEALEKAQNIRSQHESPIDFPVIISALIIDIVYLVSANKRE</sequence>
<proteinExistence type="predicted"/>
<dbReference type="EMBL" id="CM001436">
    <property type="protein sequence ID" value="EHQ35513.1"/>
    <property type="molecule type" value="Genomic_DNA"/>
</dbReference>
<reference evidence="1 2" key="1">
    <citation type="submission" date="2011-10" db="EMBL/GenBank/DDBJ databases">
        <title>The Improved High-Quality Draft genome of Methanoplanus limicola DSM 2279.</title>
        <authorList>
            <consortium name="US DOE Joint Genome Institute (JGI-PGF)"/>
            <person name="Lucas S."/>
            <person name="Copeland A."/>
            <person name="Lapidus A."/>
            <person name="Glavina del Rio T."/>
            <person name="Dalin E."/>
            <person name="Tice H."/>
            <person name="Bruce D."/>
            <person name="Goodwin L."/>
            <person name="Pitluck S."/>
            <person name="Peters L."/>
            <person name="Mikhailova N."/>
            <person name="Lu M."/>
            <person name="Kyrpides N."/>
            <person name="Mavromatis K."/>
            <person name="Ivanova N."/>
            <person name="Markowitz V."/>
            <person name="Cheng J.-F."/>
            <person name="Hugenholtz P."/>
            <person name="Woyke T."/>
            <person name="Wu D."/>
            <person name="Wirth R."/>
            <person name="Brambilla E.-M."/>
            <person name="Klenk H.-P."/>
            <person name="Eisen J.A."/>
        </authorList>
    </citation>
    <scope>NUCLEOTIDE SEQUENCE [LARGE SCALE GENOMIC DNA]</scope>
    <source>
        <strain evidence="1 2">DSM 2279</strain>
    </source>
</reference>
<keyword evidence="2" id="KW-1185">Reference proteome</keyword>